<accession>A0A812MRJ2</accession>
<comment type="caution">
    <text evidence="6">The sequence shown here is derived from an EMBL/GenBank/DDBJ whole genome shotgun (WGS) entry which is preliminary data.</text>
</comment>
<evidence type="ECO:0000256" key="2">
    <source>
        <dbReference type="ARBA" id="ARBA00022643"/>
    </source>
</evidence>
<evidence type="ECO:0000256" key="4">
    <source>
        <dbReference type="SAM" id="MobiDB-lite"/>
    </source>
</evidence>
<evidence type="ECO:0000259" key="5">
    <source>
        <dbReference type="Pfam" id="PF13426"/>
    </source>
</evidence>
<gene>
    <name evidence="6" type="primary">pfyP</name>
    <name evidence="6" type="ORF">SNAT2548_LOCUS13935</name>
</gene>
<evidence type="ECO:0000256" key="1">
    <source>
        <dbReference type="ARBA" id="ARBA00022630"/>
    </source>
</evidence>
<feature type="region of interest" description="Disordered" evidence="4">
    <location>
        <begin position="1"/>
        <end position="20"/>
    </location>
</feature>
<dbReference type="Gene3D" id="3.30.450.20">
    <property type="entry name" value="PAS domain"/>
    <property type="match status" value="1"/>
</dbReference>
<dbReference type="GO" id="GO:0005634">
    <property type="term" value="C:nucleus"/>
    <property type="evidence" value="ECO:0007669"/>
    <property type="project" value="TreeGrafter"/>
</dbReference>
<name>A0A812MRJ2_9DINO</name>
<keyword evidence="7" id="KW-1185">Reference proteome</keyword>
<evidence type="ECO:0000313" key="6">
    <source>
        <dbReference type="EMBL" id="CAE7264518.1"/>
    </source>
</evidence>
<evidence type="ECO:0000313" key="7">
    <source>
        <dbReference type="Proteomes" id="UP000604046"/>
    </source>
</evidence>
<sequence length="559" mass="62195">MLEDGLIQTSRQTSRPSSRHAAVSRCVDDELLAAVNEAIVSQAFKSAVQDCKFCVTIANPKGEDYPLVAVSKEFETMTGYTRSEILGVNCRFLNQGVDMDPVDLMNLRLASQTGAPFTAVIPNRKKSGELFLNLLDLRGLTVARDRTGEDLWYLIGIQADVSELGEEQMPADHFDELQKLSDFVRERLMRELSTYALSHSEEDGQEVSQYELLPCPLWRPGEPLGNRGNRHLTMSSKDDTNHTLPQTKGAAALSKLKLSLLGVIALGGLAALVLSRPDWSSVFWMVVRCAPLISLAQGAFGPNKRFRTREGYSNTQDGSLVFVRAKHQIPRGPASCRLTHVGQVNGYADDVELSALFINKVSVGGPLVLGRFYPGTNWDIDFRKFTRACLFWTTANLTMCHIDHIVPVFVAKLMHRYEGSAMRAPYEGSAMKAPPMKVTRNAWALRLGLSAGFHVLAFPPETLREYEPNTLKQAMLENVEMQPPAAVLQDPSLAKDHAQHDDAMSESYFARELEEFRGGGMQGPDGNRPLFTFKSGATYKGQWQNNKRHGIGARRSRWF</sequence>
<dbReference type="InterPro" id="IPR000014">
    <property type="entry name" value="PAS"/>
</dbReference>
<keyword evidence="1" id="KW-0285">Flavoprotein</keyword>
<proteinExistence type="predicted"/>
<dbReference type="SUPFAM" id="SSF55785">
    <property type="entry name" value="PYP-like sensor domain (PAS domain)"/>
    <property type="match status" value="1"/>
</dbReference>
<dbReference type="PANTHER" id="PTHR47429">
    <property type="entry name" value="PROTEIN TWIN LOV 1"/>
    <property type="match status" value="1"/>
</dbReference>
<evidence type="ECO:0000256" key="3">
    <source>
        <dbReference type="ARBA" id="ARBA00022991"/>
    </source>
</evidence>
<dbReference type="EMBL" id="CAJNDS010001546">
    <property type="protein sequence ID" value="CAE7264518.1"/>
    <property type="molecule type" value="Genomic_DNA"/>
</dbReference>
<keyword evidence="2" id="KW-0288">FMN</keyword>
<dbReference type="Pfam" id="PF13426">
    <property type="entry name" value="PAS_9"/>
    <property type="match status" value="1"/>
</dbReference>
<reference evidence="6" key="1">
    <citation type="submission" date="2021-02" db="EMBL/GenBank/DDBJ databases">
        <authorList>
            <person name="Dougan E. K."/>
            <person name="Rhodes N."/>
            <person name="Thang M."/>
            <person name="Chan C."/>
        </authorList>
    </citation>
    <scope>NUCLEOTIDE SEQUENCE</scope>
</reference>
<organism evidence="6 7">
    <name type="scientific">Symbiodinium natans</name>
    <dbReference type="NCBI Taxonomy" id="878477"/>
    <lineage>
        <taxon>Eukaryota</taxon>
        <taxon>Sar</taxon>
        <taxon>Alveolata</taxon>
        <taxon>Dinophyceae</taxon>
        <taxon>Suessiales</taxon>
        <taxon>Symbiodiniaceae</taxon>
        <taxon>Symbiodinium</taxon>
    </lineage>
</organism>
<dbReference type="InterPro" id="IPR035965">
    <property type="entry name" value="PAS-like_dom_sf"/>
</dbReference>
<dbReference type="Proteomes" id="UP000604046">
    <property type="component" value="Unassembled WGS sequence"/>
</dbReference>
<dbReference type="OrthoDB" id="420696at2759"/>
<keyword evidence="3" id="KW-0157">Chromophore</keyword>
<dbReference type="PANTHER" id="PTHR47429:SF2">
    <property type="entry name" value="PROTEIN TWIN LOV 1"/>
    <property type="match status" value="1"/>
</dbReference>
<protein>
    <submittedName>
        <fullName evidence="6">PfyP protein</fullName>
    </submittedName>
</protein>
<feature type="domain" description="PAS" evidence="5">
    <location>
        <begin position="55"/>
        <end position="163"/>
    </location>
</feature>
<dbReference type="AlphaFoldDB" id="A0A812MRJ2"/>